<dbReference type="InterPro" id="IPR042150">
    <property type="entry name" value="MmRce1-like"/>
</dbReference>
<evidence type="ECO:0000259" key="2">
    <source>
        <dbReference type="Pfam" id="PF02517"/>
    </source>
</evidence>
<dbReference type="EC" id="3.4.24.-" evidence="3"/>
<evidence type="ECO:0000256" key="1">
    <source>
        <dbReference type="SAM" id="Phobius"/>
    </source>
</evidence>
<evidence type="ECO:0000313" key="4">
    <source>
        <dbReference type="Proteomes" id="UP000823854"/>
    </source>
</evidence>
<reference evidence="3" key="2">
    <citation type="submission" date="2021-04" db="EMBL/GenBank/DDBJ databases">
        <authorList>
            <person name="Gilroy R."/>
        </authorList>
    </citation>
    <scope>NUCLEOTIDE SEQUENCE</scope>
    <source>
        <strain evidence="3">CHK130-7132</strain>
    </source>
</reference>
<feature type="transmembrane region" description="Helical" evidence="1">
    <location>
        <begin position="184"/>
        <end position="201"/>
    </location>
</feature>
<keyword evidence="1" id="KW-1133">Transmembrane helix</keyword>
<dbReference type="PANTHER" id="PTHR35797">
    <property type="entry name" value="PROTEASE-RELATED"/>
    <property type="match status" value="1"/>
</dbReference>
<keyword evidence="3" id="KW-0645">Protease</keyword>
<gene>
    <name evidence="3" type="ORF">H9932_01170</name>
</gene>
<reference evidence="3" key="1">
    <citation type="journal article" date="2021" name="PeerJ">
        <title>Extensive microbial diversity within the chicken gut microbiome revealed by metagenomics and culture.</title>
        <authorList>
            <person name="Gilroy R."/>
            <person name="Ravi A."/>
            <person name="Getino M."/>
            <person name="Pursley I."/>
            <person name="Horton D.L."/>
            <person name="Alikhan N.F."/>
            <person name="Baker D."/>
            <person name="Gharbi K."/>
            <person name="Hall N."/>
            <person name="Watson M."/>
            <person name="Adriaenssens E.M."/>
            <person name="Foster-Nyarko E."/>
            <person name="Jarju S."/>
            <person name="Secka A."/>
            <person name="Antonio M."/>
            <person name="Oren A."/>
            <person name="Chaudhuri R.R."/>
            <person name="La Ragione R."/>
            <person name="Hildebrand F."/>
            <person name="Pallen M.J."/>
        </authorList>
    </citation>
    <scope>NUCLEOTIDE SEQUENCE</scope>
    <source>
        <strain evidence="3">CHK130-7132</strain>
    </source>
</reference>
<accession>A0A9D2TFQ0</accession>
<evidence type="ECO:0000313" key="3">
    <source>
        <dbReference type="EMBL" id="HJC68274.1"/>
    </source>
</evidence>
<feature type="transmembrane region" description="Helical" evidence="1">
    <location>
        <begin position="115"/>
        <end position="137"/>
    </location>
</feature>
<keyword evidence="3" id="KW-0378">Hydrolase</keyword>
<organism evidence="3 4">
    <name type="scientific">Candidatus Brachybacterium intestinipullorum</name>
    <dbReference type="NCBI Taxonomy" id="2838512"/>
    <lineage>
        <taxon>Bacteria</taxon>
        <taxon>Bacillati</taxon>
        <taxon>Actinomycetota</taxon>
        <taxon>Actinomycetes</taxon>
        <taxon>Micrococcales</taxon>
        <taxon>Dermabacteraceae</taxon>
        <taxon>Brachybacterium</taxon>
    </lineage>
</organism>
<dbReference type="GO" id="GO:0080120">
    <property type="term" value="P:CAAX-box protein maturation"/>
    <property type="evidence" value="ECO:0007669"/>
    <property type="project" value="UniProtKB-ARBA"/>
</dbReference>
<keyword evidence="1" id="KW-0812">Transmembrane</keyword>
<name>A0A9D2TFQ0_9MICO</name>
<proteinExistence type="predicted"/>
<feature type="domain" description="CAAX prenyl protease 2/Lysostaphin resistance protein A-like" evidence="2">
    <location>
        <begin position="125"/>
        <end position="219"/>
    </location>
</feature>
<keyword evidence="1" id="KW-0472">Membrane</keyword>
<feature type="transmembrane region" description="Helical" evidence="1">
    <location>
        <begin position="40"/>
        <end position="61"/>
    </location>
</feature>
<protein>
    <submittedName>
        <fullName evidence="3">CPBP family intramembrane metalloprotease</fullName>
        <ecNumber evidence="3">3.4.24.-</ecNumber>
    </submittedName>
</protein>
<keyword evidence="3" id="KW-0482">Metalloprotease</keyword>
<dbReference type="InterPro" id="IPR003675">
    <property type="entry name" value="Rce1/LyrA-like_dom"/>
</dbReference>
<feature type="transmembrane region" description="Helical" evidence="1">
    <location>
        <begin position="158"/>
        <end position="178"/>
    </location>
</feature>
<feature type="transmembrane region" description="Helical" evidence="1">
    <location>
        <begin position="208"/>
        <end position="225"/>
    </location>
</feature>
<dbReference type="AlphaFoldDB" id="A0A9D2TFQ0"/>
<dbReference type="PANTHER" id="PTHR35797:SF1">
    <property type="entry name" value="PROTEASE"/>
    <property type="match status" value="1"/>
</dbReference>
<comment type="caution">
    <text evidence="3">The sequence shown here is derived from an EMBL/GenBank/DDBJ whole genome shotgun (WGS) entry which is preliminary data.</text>
</comment>
<feature type="transmembrane region" description="Helical" evidence="1">
    <location>
        <begin position="81"/>
        <end position="103"/>
    </location>
</feature>
<dbReference type="Proteomes" id="UP000823854">
    <property type="component" value="Unassembled WGS sequence"/>
</dbReference>
<dbReference type="GO" id="GO:0004175">
    <property type="term" value="F:endopeptidase activity"/>
    <property type="evidence" value="ECO:0007669"/>
    <property type="project" value="UniProtKB-ARBA"/>
</dbReference>
<sequence>MSSHQPPPRPDALRVGLFLLLAVAVSTALALPFAASWLPADAVGLVVPLAQLAPLAAALVVRRRAGRWYRDLALTIPSWRALALTVAVMVAAFALVPVLRVLLGLALGAPLAAEVPLLSLALAVPLVWLVQSLFAIGEEAGWRGWLHRELAPVGFWPAALLTGLMWALWHLPIVLALGLQGREAVGYLATILAVAPLLAAARELSGTAWAAVIGHGLFSSLRVAIDQNVLGALDPATAWILEIASWALWIAAAWAVLRLVGPLCSPRVR</sequence>
<dbReference type="GO" id="GO:0008237">
    <property type="term" value="F:metallopeptidase activity"/>
    <property type="evidence" value="ECO:0007669"/>
    <property type="project" value="UniProtKB-KW"/>
</dbReference>
<dbReference type="Pfam" id="PF02517">
    <property type="entry name" value="Rce1-like"/>
    <property type="match status" value="1"/>
</dbReference>
<dbReference type="EMBL" id="DWWC01000024">
    <property type="protein sequence ID" value="HJC68274.1"/>
    <property type="molecule type" value="Genomic_DNA"/>
</dbReference>
<feature type="transmembrane region" description="Helical" evidence="1">
    <location>
        <begin position="237"/>
        <end position="260"/>
    </location>
</feature>